<dbReference type="Gene3D" id="3.30.70.20">
    <property type="match status" value="1"/>
</dbReference>
<dbReference type="GO" id="GO:0009055">
    <property type="term" value="F:electron transfer activity"/>
    <property type="evidence" value="ECO:0007669"/>
    <property type="project" value="InterPro"/>
</dbReference>
<dbReference type="GO" id="GO:0051538">
    <property type="term" value="F:3 iron, 4 sulfur cluster binding"/>
    <property type="evidence" value="ECO:0007669"/>
    <property type="project" value="UniProtKB-KW"/>
</dbReference>
<evidence type="ECO:0000256" key="2">
    <source>
        <dbReference type="ARBA" id="ARBA00001966"/>
    </source>
</evidence>
<dbReference type="InterPro" id="IPR000813">
    <property type="entry name" value="7Fe_ferredoxin"/>
</dbReference>
<dbReference type="PROSITE" id="PS00198">
    <property type="entry name" value="4FE4S_FER_1"/>
    <property type="match status" value="1"/>
</dbReference>
<dbReference type="Pfam" id="PF00037">
    <property type="entry name" value="Fer4"/>
    <property type="match status" value="1"/>
</dbReference>
<keyword evidence="9 11" id="KW-0411">Iron-sulfur</keyword>
<evidence type="ECO:0000256" key="6">
    <source>
        <dbReference type="ARBA" id="ARBA00022737"/>
    </source>
</evidence>
<dbReference type="NCBIfam" id="NF045490">
    <property type="entry name" value="FdxA_Protbact"/>
    <property type="match status" value="1"/>
</dbReference>
<dbReference type="PROSITE" id="PS51379">
    <property type="entry name" value="4FE4S_FER_2"/>
    <property type="match status" value="2"/>
</dbReference>
<protein>
    <recommendedName>
        <fullName evidence="11">Ferredoxin</fullName>
    </recommendedName>
</protein>
<dbReference type="PRINTS" id="PR00354">
    <property type="entry name" value="7FE8SFRDOXIN"/>
</dbReference>
<evidence type="ECO:0000256" key="11">
    <source>
        <dbReference type="RuleBase" id="RU364098"/>
    </source>
</evidence>
<feature type="domain" description="4Fe-4S ferredoxin-type" evidence="12">
    <location>
        <begin position="31"/>
        <end position="60"/>
    </location>
</feature>
<evidence type="ECO:0000256" key="9">
    <source>
        <dbReference type="ARBA" id="ARBA00023014"/>
    </source>
</evidence>
<name>A0A839Z7U7_9HYPH</name>
<keyword evidence="8 11" id="KW-0408">Iron</keyword>
<dbReference type="InterPro" id="IPR022569">
    <property type="entry name" value="Fd_C"/>
</dbReference>
<dbReference type="AlphaFoldDB" id="A0A839Z7U7"/>
<evidence type="ECO:0000313" key="14">
    <source>
        <dbReference type="Proteomes" id="UP000533469"/>
    </source>
</evidence>
<evidence type="ECO:0000256" key="8">
    <source>
        <dbReference type="ARBA" id="ARBA00023004"/>
    </source>
</evidence>
<evidence type="ECO:0000256" key="5">
    <source>
        <dbReference type="ARBA" id="ARBA00022723"/>
    </source>
</evidence>
<evidence type="ECO:0000259" key="12">
    <source>
        <dbReference type="PROSITE" id="PS51379"/>
    </source>
</evidence>
<evidence type="ECO:0000256" key="1">
    <source>
        <dbReference type="ARBA" id="ARBA00001927"/>
    </source>
</evidence>
<keyword evidence="6 11" id="KW-0677">Repeat</keyword>
<keyword evidence="3 11" id="KW-0813">Transport</keyword>
<evidence type="ECO:0000313" key="13">
    <source>
        <dbReference type="EMBL" id="MBB3770830.1"/>
    </source>
</evidence>
<dbReference type="GO" id="GO:0046872">
    <property type="term" value="F:metal ion binding"/>
    <property type="evidence" value="ECO:0007669"/>
    <property type="project" value="UniProtKB-KW"/>
</dbReference>
<evidence type="ECO:0000256" key="7">
    <source>
        <dbReference type="ARBA" id="ARBA00022982"/>
    </source>
</evidence>
<comment type="cofactor">
    <cofactor evidence="1 11">
        <name>[3Fe-4S] cluster</name>
        <dbReference type="ChEBI" id="CHEBI:21137"/>
    </cofactor>
</comment>
<keyword evidence="4 11" id="KW-0004">4Fe-4S</keyword>
<evidence type="ECO:0000256" key="10">
    <source>
        <dbReference type="ARBA" id="ARBA00023291"/>
    </source>
</evidence>
<proteinExistence type="predicted"/>
<comment type="function">
    <text evidence="11">Ferredoxins are iron-sulfur proteins that transfer electrons in a wide variety of metabolic reactions.</text>
</comment>
<dbReference type="InterPro" id="IPR050294">
    <property type="entry name" value="RnfB_subfamily"/>
</dbReference>
<reference evidence="13 14" key="1">
    <citation type="submission" date="2020-08" db="EMBL/GenBank/DDBJ databases">
        <title>Genomic Encyclopedia of Type Strains, Phase IV (KMG-IV): sequencing the most valuable type-strain genomes for metagenomic binning, comparative biology and taxonomic classification.</title>
        <authorList>
            <person name="Goeker M."/>
        </authorList>
    </citation>
    <scope>NUCLEOTIDE SEQUENCE [LARGE SCALE GENOMIC DNA]</scope>
    <source>
        <strain evidence="13 14">DSM 5895</strain>
    </source>
</reference>
<dbReference type="Pfam" id="PF11953">
    <property type="entry name" value="DUF3470"/>
    <property type="match status" value="1"/>
</dbReference>
<accession>A0A839Z7U7</accession>
<dbReference type="InterPro" id="IPR054829">
    <property type="entry name" value="FdxA"/>
</dbReference>
<dbReference type="RefSeq" id="WP_183188992.1">
    <property type="nucleotide sequence ID" value="NZ_JACICD010000002.1"/>
</dbReference>
<keyword evidence="14" id="KW-1185">Reference proteome</keyword>
<keyword evidence="7 11" id="KW-0249">Electron transport</keyword>
<keyword evidence="5 11" id="KW-0479">Metal-binding</keyword>
<organism evidence="13 14">
    <name type="scientific">Ancylobacter tetraedralis</name>
    <dbReference type="NCBI Taxonomy" id="217068"/>
    <lineage>
        <taxon>Bacteria</taxon>
        <taxon>Pseudomonadati</taxon>
        <taxon>Pseudomonadota</taxon>
        <taxon>Alphaproteobacteria</taxon>
        <taxon>Hyphomicrobiales</taxon>
        <taxon>Xanthobacteraceae</taxon>
        <taxon>Ancylobacter</taxon>
    </lineage>
</organism>
<keyword evidence="10 11" id="KW-0003">3Fe-4S</keyword>
<dbReference type="EMBL" id="JACICD010000002">
    <property type="protein sequence ID" value="MBB3770830.1"/>
    <property type="molecule type" value="Genomic_DNA"/>
</dbReference>
<dbReference type="GO" id="GO:0051539">
    <property type="term" value="F:4 iron, 4 sulfur cluster binding"/>
    <property type="evidence" value="ECO:0007669"/>
    <property type="project" value="UniProtKB-KW"/>
</dbReference>
<gene>
    <name evidence="13" type="ORF">FHS55_001425</name>
</gene>
<dbReference type="SUPFAM" id="SSF54862">
    <property type="entry name" value="4Fe-4S ferredoxins"/>
    <property type="match status" value="1"/>
</dbReference>
<evidence type="ECO:0000256" key="3">
    <source>
        <dbReference type="ARBA" id="ARBA00022448"/>
    </source>
</evidence>
<dbReference type="Proteomes" id="UP000533469">
    <property type="component" value="Unassembled WGS sequence"/>
</dbReference>
<comment type="caution">
    <text evidence="13">The sequence shown here is derived from an EMBL/GenBank/DDBJ whole genome shotgun (WGS) entry which is preliminary data.</text>
</comment>
<dbReference type="PANTHER" id="PTHR42859">
    <property type="entry name" value="OXIDOREDUCTASE"/>
    <property type="match status" value="1"/>
</dbReference>
<dbReference type="InterPro" id="IPR017900">
    <property type="entry name" value="4Fe4S_Fe_S_CS"/>
</dbReference>
<comment type="cofactor">
    <cofactor evidence="2 11">
        <name>[4Fe-4S] cluster</name>
        <dbReference type="ChEBI" id="CHEBI:49883"/>
    </cofactor>
</comment>
<sequence>MTYVVTENCIKCKYTDCVSVCPVDCFYEGENFLVIHPDECIDCGVCEPECPAEAIKPDTEPGLDKWLTINADYAKAWPNITDRKDPLPDAKEWDGVADKLQYLSTEPGKQD</sequence>
<dbReference type="PANTHER" id="PTHR42859:SF2">
    <property type="entry name" value="FERREDOXIN"/>
    <property type="match status" value="1"/>
</dbReference>
<feature type="domain" description="4Fe-4S ferredoxin-type" evidence="12">
    <location>
        <begin position="1"/>
        <end position="30"/>
    </location>
</feature>
<dbReference type="InterPro" id="IPR017896">
    <property type="entry name" value="4Fe4S_Fe-S-bd"/>
</dbReference>
<evidence type="ECO:0000256" key="4">
    <source>
        <dbReference type="ARBA" id="ARBA00022485"/>
    </source>
</evidence>